<comment type="caution">
    <text evidence="4">The sequence shown here is derived from an EMBL/GenBank/DDBJ whole genome shotgun (WGS) entry which is preliminary data.</text>
</comment>
<evidence type="ECO:0000259" key="3">
    <source>
        <dbReference type="Pfam" id="PF22725"/>
    </source>
</evidence>
<comment type="similarity">
    <text evidence="1">Belongs to the Gfo/Idh/MocA family.</text>
</comment>
<feature type="domain" description="Gfo/Idh/MocA-like oxidoreductase N-terminal" evidence="2">
    <location>
        <begin position="18"/>
        <end position="114"/>
    </location>
</feature>
<dbReference type="Gene3D" id="3.40.50.720">
    <property type="entry name" value="NAD(P)-binding Rossmann-like Domain"/>
    <property type="match status" value="1"/>
</dbReference>
<dbReference type="OMA" id="HILAWIY"/>
<evidence type="ECO:0008006" key="6">
    <source>
        <dbReference type="Google" id="ProtNLM"/>
    </source>
</evidence>
<dbReference type="Gene3D" id="3.30.360.10">
    <property type="entry name" value="Dihydrodipicolinate Reductase, domain 2"/>
    <property type="match status" value="1"/>
</dbReference>
<dbReference type="InterPro" id="IPR055170">
    <property type="entry name" value="GFO_IDH_MocA-like_dom"/>
</dbReference>
<name>K0SNB9_THAOC</name>
<evidence type="ECO:0000259" key="2">
    <source>
        <dbReference type="Pfam" id="PF01408"/>
    </source>
</evidence>
<dbReference type="Pfam" id="PF01408">
    <property type="entry name" value="GFO_IDH_MocA"/>
    <property type="match status" value="1"/>
</dbReference>
<dbReference type="PANTHER" id="PTHR43377:SF1">
    <property type="entry name" value="BILIVERDIN REDUCTASE A"/>
    <property type="match status" value="1"/>
</dbReference>
<dbReference type="AlphaFoldDB" id="K0SNB9"/>
<reference evidence="4 5" key="1">
    <citation type="journal article" date="2012" name="Genome Biol.">
        <title>Genome and low-iron response of an oceanic diatom adapted to chronic iron limitation.</title>
        <authorList>
            <person name="Lommer M."/>
            <person name="Specht M."/>
            <person name="Roy A.S."/>
            <person name="Kraemer L."/>
            <person name="Andreson R."/>
            <person name="Gutowska M.A."/>
            <person name="Wolf J."/>
            <person name="Bergner S.V."/>
            <person name="Schilhabel M.B."/>
            <person name="Klostermeier U.C."/>
            <person name="Beiko R.G."/>
            <person name="Rosenstiel P."/>
            <person name="Hippler M."/>
            <person name="Laroche J."/>
        </authorList>
    </citation>
    <scope>NUCLEOTIDE SEQUENCE [LARGE SCALE GENOMIC DNA]</scope>
    <source>
        <strain evidence="4 5">CCMP1005</strain>
    </source>
</reference>
<feature type="domain" description="GFO/IDH/MocA-like oxidoreductase" evidence="3">
    <location>
        <begin position="170"/>
        <end position="306"/>
    </location>
</feature>
<keyword evidence="5" id="KW-1185">Reference proteome</keyword>
<gene>
    <name evidence="4" type="ORF">THAOC_16938</name>
</gene>
<proteinExistence type="inferred from homology"/>
<dbReference type="OrthoDB" id="446809at2759"/>
<dbReference type="EMBL" id="AGNL01018876">
    <property type="protein sequence ID" value="EJK62451.1"/>
    <property type="molecule type" value="Genomic_DNA"/>
</dbReference>
<organism evidence="4 5">
    <name type="scientific">Thalassiosira oceanica</name>
    <name type="common">Marine diatom</name>
    <dbReference type="NCBI Taxonomy" id="159749"/>
    <lineage>
        <taxon>Eukaryota</taxon>
        <taxon>Sar</taxon>
        <taxon>Stramenopiles</taxon>
        <taxon>Ochrophyta</taxon>
        <taxon>Bacillariophyta</taxon>
        <taxon>Coscinodiscophyceae</taxon>
        <taxon>Thalassiosirophycidae</taxon>
        <taxon>Thalassiosirales</taxon>
        <taxon>Thalassiosiraceae</taxon>
        <taxon>Thalassiosira</taxon>
    </lineage>
</organism>
<dbReference type="Proteomes" id="UP000266841">
    <property type="component" value="Unassembled WGS sequence"/>
</dbReference>
<dbReference type="eggNOG" id="ENOG502RYP6">
    <property type="taxonomic scope" value="Eukaryota"/>
</dbReference>
<protein>
    <recommendedName>
        <fullName evidence="6">Gfo/Idh/MocA-like oxidoreductase N-terminal domain-containing protein</fullName>
    </recommendedName>
</protein>
<accession>K0SNB9</accession>
<evidence type="ECO:0000313" key="4">
    <source>
        <dbReference type="EMBL" id="EJK62451.1"/>
    </source>
</evidence>
<dbReference type="InterPro" id="IPR036291">
    <property type="entry name" value="NAD(P)-bd_dom_sf"/>
</dbReference>
<dbReference type="PROSITE" id="PS51257">
    <property type="entry name" value="PROKAR_LIPOPROTEIN"/>
    <property type="match status" value="1"/>
</dbReference>
<dbReference type="SUPFAM" id="SSF55347">
    <property type="entry name" value="Glyceraldehyde-3-phosphate dehydrogenase-like, C-terminal domain"/>
    <property type="match status" value="1"/>
</dbReference>
<sequence length="398" mass="43125">MERSAESEPKSQGTQHTVNVAVIGCGWGWHLPHLARYEHVKIVALVEPNSNPFCTLSSSPLLPPDKLAEKYSCPVFHSVAELLESDLGAMIDGAVVAASHSAHFTIGAALIREGLRRRDSGNRVLNLLLEKASNMNDLHATLHVNEARKLAWLSKEYTEGAFIIPQATVAKHLIATKKIGQVRHIVASMNGPLMWLFDDPRNDSWTKLKTNHGEQKSGYGWGQMAHILAWIYTVVGDEVAIPTRVYCDMGDAPVTGADVSIAAVVSCSDGTTFALSGTALLPGSQYTDPPVGKLISVHIFGDQGSLMYSGDDRIPASGRLEWRKTSHEDDDNQVRQEFPCSNGDWATVVGEEIMIQGHEAGGSPLPSKLNDVNVGLRTVQIIEALYRSASSGTSVKVD</sequence>
<dbReference type="GO" id="GO:0000166">
    <property type="term" value="F:nucleotide binding"/>
    <property type="evidence" value="ECO:0007669"/>
    <property type="project" value="InterPro"/>
</dbReference>
<evidence type="ECO:0000256" key="1">
    <source>
        <dbReference type="ARBA" id="ARBA00010928"/>
    </source>
</evidence>
<dbReference type="InterPro" id="IPR051450">
    <property type="entry name" value="Gfo/Idh/MocA_Oxidoreductases"/>
</dbReference>
<dbReference type="Pfam" id="PF22725">
    <property type="entry name" value="GFO_IDH_MocA_C3"/>
    <property type="match status" value="1"/>
</dbReference>
<dbReference type="InterPro" id="IPR000683">
    <property type="entry name" value="Gfo/Idh/MocA-like_OxRdtase_N"/>
</dbReference>
<evidence type="ECO:0000313" key="5">
    <source>
        <dbReference type="Proteomes" id="UP000266841"/>
    </source>
</evidence>
<dbReference type="PANTHER" id="PTHR43377">
    <property type="entry name" value="BILIVERDIN REDUCTASE A"/>
    <property type="match status" value="1"/>
</dbReference>
<dbReference type="SUPFAM" id="SSF51735">
    <property type="entry name" value="NAD(P)-binding Rossmann-fold domains"/>
    <property type="match status" value="1"/>
</dbReference>